<dbReference type="Gene3D" id="1.20.120.160">
    <property type="entry name" value="HPT domain"/>
    <property type="match status" value="4"/>
</dbReference>
<dbReference type="PROSITE" id="PS50851">
    <property type="entry name" value="CHEW"/>
    <property type="match status" value="1"/>
</dbReference>
<feature type="modified residue" description="4-aspartylphosphate" evidence="10">
    <location>
        <position position="2029"/>
    </location>
</feature>
<feature type="modified residue" description="Phosphohistidine" evidence="9">
    <location>
        <position position="1326"/>
    </location>
</feature>
<dbReference type="InterPro" id="IPR004105">
    <property type="entry name" value="CheA-like_dim"/>
</dbReference>
<feature type="domain" description="Response regulatory" evidence="14">
    <location>
        <begin position="1980"/>
        <end position="2096"/>
    </location>
</feature>
<dbReference type="GO" id="GO:0006935">
    <property type="term" value="P:chemotaxis"/>
    <property type="evidence" value="ECO:0007669"/>
    <property type="project" value="InterPro"/>
</dbReference>
<dbReference type="PROSITE" id="PS50109">
    <property type="entry name" value="HIS_KIN"/>
    <property type="match status" value="1"/>
</dbReference>
<dbReference type="CDD" id="cd17546">
    <property type="entry name" value="REC_hyHK_CKI1_RcsC-like"/>
    <property type="match status" value="1"/>
</dbReference>
<keyword evidence="6 17" id="KW-0418">Kinase</keyword>
<dbReference type="GO" id="GO:0005737">
    <property type="term" value="C:cytoplasm"/>
    <property type="evidence" value="ECO:0007669"/>
    <property type="project" value="InterPro"/>
</dbReference>
<keyword evidence="7" id="KW-0902">Two-component regulatory system</keyword>
<dbReference type="SMART" id="SM00260">
    <property type="entry name" value="CheW"/>
    <property type="match status" value="1"/>
</dbReference>
<dbReference type="Gene3D" id="3.30.565.10">
    <property type="entry name" value="Histidine kinase-like ATPase, C-terminal domain"/>
    <property type="match status" value="1"/>
</dbReference>
<evidence type="ECO:0000256" key="7">
    <source>
        <dbReference type="ARBA" id="ARBA00023012"/>
    </source>
</evidence>
<dbReference type="RefSeq" id="WP_183970132.1">
    <property type="nucleotide sequence ID" value="NZ_BAABEW010000020.1"/>
</dbReference>
<evidence type="ECO:0000259" key="13">
    <source>
        <dbReference type="PROSITE" id="PS50109"/>
    </source>
</evidence>
<protein>
    <recommendedName>
        <fullName evidence="3">Chemotaxis protein CheA</fullName>
        <ecNumber evidence="2">2.7.13.3</ecNumber>
    </recommendedName>
</protein>
<dbReference type="Pfam" id="PF02518">
    <property type="entry name" value="HATPase_c"/>
    <property type="match status" value="1"/>
</dbReference>
<dbReference type="SMART" id="SM01231">
    <property type="entry name" value="H-kinase_dim"/>
    <property type="match status" value="1"/>
</dbReference>
<feature type="modified residue" description="Phosphohistidine" evidence="9">
    <location>
        <position position="803"/>
    </location>
</feature>
<evidence type="ECO:0000256" key="11">
    <source>
        <dbReference type="SAM" id="Coils"/>
    </source>
</evidence>
<dbReference type="InterPro" id="IPR058661">
    <property type="entry name" value="FimL_2nd"/>
</dbReference>
<feature type="compositionally biased region" description="Low complexity" evidence="12">
    <location>
        <begin position="646"/>
        <end position="655"/>
    </location>
</feature>
<dbReference type="InterPro" id="IPR002545">
    <property type="entry name" value="CheW-lke_dom"/>
</dbReference>
<dbReference type="SMART" id="SM00387">
    <property type="entry name" value="HATPase_c"/>
    <property type="match status" value="1"/>
</dbReference>
<dbReference type="PANTHER" id="PTHR43395:SF8">
    <property type="entry name" value="HISTIDINE KINASE"/>
    <property type="match status" value="1"/>
</dbReference>
<dbReference type="Proteomes" id="UP000532440">
    <property type="component" value="Unassembled WGS sequence"/>
</dbReference>
<dbReference type="InterPro" id="IPR011006">
    <property type="entry name" value="CheY-like_superfamily"/>
</dbReference>
<dbReference type="PRINTS" id="PR00344">
    <property type="entry name" value="BCTRLSENSOR"/>
</dbReference>
<dbReference type="InterPro" id="IPR036890">
    <property type="entry name" value="HATPase_C_sf"/>
</dbReference>
<dbReference type="InterPro" id="IPR005467">
    <property type="entry name" value="His_kinase_dom"/>
</dbReference>
<dbReference type="InterPro" id="IPR036641">
    <property type="entry name" value="HPT_dom_sf"/>
</dbReference>
<comment type="function">
    <text evidence="8">Involved in the transmission of sensory signals from the chemoreceptors to the flagellar motors. CheA is autophosphorylated; it can transfer its phosphate group to either CheB or CheY.</text>
</comment>
<dbReference type="Pfam" id="PF00072">
    <property type="entry name" value="Response_reg"/>
    <property type="match status" value="1"/>
</dbReference>
<feature type="domain" description="HPt" evidence="16">
    <location>
        <begin position="756"/>
        <end position="867"/>
    </location>
</feature>
<proteinExistence type="predicted"/>
<organism evidence="17 18">
    <name type="scientific">Quisquiliibacterium transsilvanicum</name>
    <dbReference type="NCBI Taxonomy" id="1549638"/>
    <lineage>
        <taxon>Bacteria</taxon>
        <taxon>Pseudomonadati</taxon>
        <taxon>Pseudomonadota</taxon>
        <taxon>Betaproteobacteria</taxon>
        <taxon>Burkholderiales</taxon>
        <taxon>Burkholderiaceae</taxon>
        <taxon>Quisquiliibacterium</taxon>
    </lineage>
</organism>
<feature type="compositionally biased region" description="Low complexity" evidence="12">
    <location>
        <begin position="1447"/>
        <end position="1465"/>
    </location>
</feature>
<feature type="domain" description="CheW-like" evidence="15">
    <location>
        <begin position="1822"/>
        <end position="1957"/>
    </location>
</feature>
<dbReference type="Pfam" id="PF01627">
    <property type="entry name" value="Hpt"/>
    <property type="match status" value="3"/>
</dbReference>
<dbReference type="SMART" id="SM00073">
    <property type="entry name" value="HPT"/>
    <property type="match status" value="3"/>
</dbReference>
<evidence type="ECO:0000259" key="15">
    <source>
        <dbReference type="PROSITE" id="PS50851"/>
    </source>
</evidence>
<dbReference type="PROSITE" id="PS50110">
    <property type="entry name" value="RESPONSE_REGULATORY"/>
    <property type="match status" value="1"/>
</dbReference>
<feature type="domain" description="HPt" evidence="16">
    <location>
        <begin position="1279"/>
        <end position="1385"/>
    </location>
</feature>
<evidence type="ECO:0000259" key="14">
    <source>
        <dbReference type="PROSITE" id="PS50110"/>
    </source>
</evidence>
<dbReference type="InterPro" id="IPR003594">
    <property type="entry name" value="HATPase_dom"/>
</dbReference>
<dbReference type="FunFam" id="3.30.565.10:FF:000016">
    <property type="entry name" value="Chemotaxis protein CheA, putative"/>
    <property type="match status" value="1"/>
</dbReference>
<evidence type="ECO:0000256" key="5">
    <source>
        <dbReference type="ARBA" id="ARBA00022679"/>
    </source>
</evidence>
<feature type="domain" description="Histidine kinase" evidence="13">
    <location>
        <begin position="1616"/>
        <end position="1820"/>
    </location>
</feature>
<accession>A0A7W8HJZ5</accession>
<dbReference type="PROSITE" id="PS50894">
    <property type="entry name" value="HPT"/>
    <property type="match status" value="3"/>
</dbReference>
<dbReference type="SMART" id="SM00448">
    <property type="entry name" value="REC"/>
    <property type="match status" value="1"/>
</dbReference>
<dbReference type="SUPFAM" id="SSF55874">
    <property type="entry name" value="ATPase domain of HSP90 chaperone/DNA topoisomerase II/histidine kinase"/>
    <property type="match status" value="1"/>
</dbReference>
<keyword evidence="4 10" id="KW-0597">Phosphoprotein</keyword>
<comment type="catalytic activity">
    <reaction evidence="1">
        <text>ATP + protein L-histidine = ADP + protein N-phospho-L-histidine.</text>
        <dbReference type="EC" id="2.7.13.3"/>
    </reaction>
</comment>
<dbReference type="SUPFAM" id="SSF47226">
    <property type="entry name" value="Histidine-containing phosphotransfer domain, HPT domain"/>
    <property type="match status" value="5"/>
</dbReference>
<evidence type="ECO:0000256" key="6">
    <source>
        <dbReference type="ARBA" id="ARBA00022777"/>
    </source>
</evidence>
<dbReference type="EC" id="2.7.13.3" evidence="2"/>
<dbReference type="CDD" id="cd00088">
    <property type="entry name" value="HPT"/>
    <property type="match status" value="3"/>
</dbReference>
<name>A0A7W8HJZ5_9BURK</name>
<dbReference type="Gene3D" id="3.40.50.2300">
    <property type="match status" value="1"/>
</dbReference>
<dbReference type="SUPFAM" id="SSF52172">
    <property type="entry name" value="CheY-like"/>
    <property type="match status" value="1"/>
</dbReference>
<evidence type="ECO:0000256" key="9">
    <source>
        <dbReference type="PROSITE-ProRule" id="PRU00110"/>
    </source>
</evidence>
<evidence type="ECO:0000256" key="8">
    <source>
        <dbReference type="ARBA" id="ARBA00035100"/>
    </source>
</evidence>
<dbReference type="Gene3D" id="2.30.30.40">
    <property type="entry name" value="SH3 Domains"/>
    <property type="match status" value="1"/>
</dbReference>
<evidence type="ECO:0000256" key="2">
    <source>
        <dbReference type="ARBA" id="ARBA00012438"/>
    </source>
</evidence>
<evidence type="ECO:0000256" key="3">
    <source>
        <dbReference type="ARBA" id="ARBA00021495"/>
    </source>
</evidence>
<dbReference type="InterPro" id="IPR008207">
    <property type="entry name" value="Sig_transdc_His_kin_Hpt_dom"/>
</dbReference>
<evidence type="ECO:0000313" key="18">
    <source>
        <dbReference type="Proteomes" id="UP000532440"/>
    </source>
</evidence>
<evidence type="ECO:0000256" key="1">
    <source>
        <dbReference type="ARBA" id="ARBA00000085"/>
    </source>
</evidence>
<dbReference type="Pfam" id="PF01584">
    <property type="entry name" value="CheW"/>
    <property type="match status" value="1"/>
</dbReference>
<dbReference type="GO" id="GO:0000155">
    <property type="term" value="F:phosphorelay sensor kinase activity"/>
    <property type="evidence" value="ECO:0007669"/>
    <property type="project" value="InterPro"/>
</dbReference>
<comment type="caution">
    <text evidence="17">The sequence shown here is derived from an EMBL/GenBank/DDBJ whole genome shotgun (WGS) entry which is preliminary data.</text>
</comment>
<evidence type="ECO:0000313" key="17">
    <source>
        <dbReference type="EMBL" id="MBB5273467.1"/>
    </source>
</evidence>
<reference evidence="17 18" key="1">
    <citation type="submission" date="2020-08" db="EMBL/GenBank/DDBJ databases">
        <title>Genomic Encyclopedia of Type Strains, Phase IV (KMG-IV): sequencing the most valuable type-strain genomes for metagenomic binning, comparative biology and taxonomic classification.</title>
        <authorList>
            <person name="Goeker M."/>
        </authorList>
    </citation>
    <scope>NUCLEOTIDE SEQUENCE [LARGE SCALE GENOMIC DNA]</scope>
    <source>
        <strain evidence="17 18">DSM 29781</strain>
    </source>
</reference>
<evidence type="ECO:0000256" key="12">
    <source>
        <dbReference type="SAM" id="MobiDB-lite"/>
    </source>
</evidence>
<keyword evidence="5" id="KW-0808">Transferase</keyword>
<feature type="region of interest" description="Disordered" evidence="12">
    <location>
        <begin position="1447"/>
        <end position="1474"/>
    </location>
</feature>
<dbReference type="InterPro" id="IPR051315">
    <property type="entry name" value="Bact_Chemotaxis_CheA"/>
</dbReference>
<dbReference type="InterPro" id="IPR001789">
    <property type="entry name" value="Sig_transdc_resp-reg_receiver"/>
</dbReference>
<sequence length="2105" mass="221611">MADLVTLSWCLGEIREALAHADRLLERQLASEDDDLASLRSARASLHQAHGALQVVAIEGVPLLTEEAERLLDAVERGEVLLSGKLVSRLSRAFQALVEHLETLLAGVPHQPLLLYPYYKGLLEARRADRIHPADLFFPDLSSARPPQPEGGFRQAEPAELAAARAGFERGLLQVMRGADAAAGAAAMGASIDAVGASQVGAANRSFWWVAQAWFEALSAGALPVDVTLKRLLGRLNLQLRKTIEERAPVAGQLTREMLFGLAGVQANTPRVAAVRAGFGLDGAVPEGYEEPSYGRLDARVVRAAREAIGRARSALDKVTRGNAAELAAFSQAVDAFCDNVQQMPTEGLRALGRAFAEVRARLGDREGLLGEALSLELATAILFAEQALEDGARPGSDHDRHGHEMARRLGVAFAGDGPFDAEMPEWLRSLSRAAQDRMTMIAFVAETGNNLRAVEKTLDAFFRDQSQREGLPGCVRALHQVAGALRLLGHEGAAAGAESVAVRVAALANGDASAADPEGFERIASSVGAIGFFVEGLQRPDRQSGRFEYDEASGDFHAHLTQARVARAGGAVGAVGAAGAGAGGDSGAGGNSGIGAGAVGGEREGAFAQAVTEGASAHAASNALWESLSEYSQGAGSRADRDADAAAAADVDASQPSAESVLEMHADEAASLFVALAERPGDAVLRGAMRETLARVRDAAMLLDRADRRHGADEALALLGAPGDVDAARLAKALEAAGIALPVAVVPSAPMPADEAAVDSELLEIFLGEAEEVLAAIEEHAALSIATPSDAQYLTTIRRGFHTLKGSSRMVGLMPFGEAGWALEQALNQWLADERPGDEPLYALIDDAVARMAQWVAELRADPASAAAIAPRVLVAHADAVREGRDPAQAMADAREVAAAEAAEAEAAATAATAATEAPAQAGAGAAEADALTLAELPGEAAVDAAALEDTADVVEVLGAFEFHEEAFEAPRAEATQIEASQTDASLADASLAEALPAEALPADGQEATVEADAIRFFDADVDLGDIEEVELGAVAPAEADNSLSDPQCETFTQPEAFTEQPGAVTSQPAAVTSPPESVELPDVVTIGARELSRQLYTIFLSEADDLIGRLTDDVFAWRANPARGASSDGTRAAHSLKGSSSVVQLDGVHRIAERLEAFMQAQRACSEVPEPAELQVVSDAVERMQAMLHQFAAGAEPRDEPLAFEAIAALAAWWRAKLKAPLAPEEGHEYADSAEAEASFSGEWGGEPAGASFSAPEGFGAGEDGHDDDAAAAVLTVDEIDADLLPVFIEEAEDQLPQIGENLRAWQQRPADASLPQKLMRQLHTVKGSARMAGAMVLGQRVHDIETRVEALAGLAAAPVAMIDELVAEHDAAVACFEALRSWPGPLEAQPVGAADSAASEQAAAAAVLQEQAPASTALEAPAAGASAVAASEVTASSADAAPSAFSAPAAGGGAPLASPADGVSDPGSSLEPARFAATTVPAASAEPAAAQRAHPMVRVRADLLDRLVNEAGEASIARSRLDNGFTGLRQSLADLTENVARLRSQLREIEIQAESQIQARIAQRRDDDRDFDPLEFDRFTRFQELTRMLAESVNDVATVQHNAIRTLEDSSKDLHRQGQVLRDLQQNLMRVRMLQFGSIGDRLYRVVRQAAKELDKRVNLDIRGATVEIDRSVLERMAGPIEHLLRNSVAHGIEPRERRVAAGKQETGEISVEVRQEGREIVLSFADDGGGLDAERIRARALAAGLIAPDAQLGAGELGDLIFTPGFSTADTVTEISGRGVGMDVVRSEVASLGGRIETESMPGQGTRFTIHLPLTLAVSQVVLVSAGKARFAVPSSSVEQLLQLKPQALASAYAERSVEWQGTRVPLFFLGSLVEMPDLNPVAQHYSPVLVLRSGHQRIALHCDEVTRNQEVVVKNVGPQAARVRGVTGATVLGNGDIVLIVNPVALAQVAAGEVLDRVVKAPSIAAVMAEALPPVVMVVDDSVTVRKVTQRLLAREGYQVMLAKDGVDALRQLEDTVPDVMLLDIEMPRMDGFDLARHLRGNERLREVPIVMISSRTADKHRNHAMSLGVNVFLGKPYGETQLLEQVAGFTANRRKAIAG</sequence>
<gene>
    <name evidence="17" type="ORF">HNQ70_003497</name>
</gene>
<keyword evidence="11" id="KW-0175">Coiled coil</keyword>
<evidence type="ECO:0000256" key="4">
    <source>
        <dbReference type="ARBA" id="ARBA00022553"/>
    </source>
</evidence>
<dbReference type="EMBL" id="JACHGB010000007">
    <property type="protein sequence ID" value="MBB5273467.1"/>
    <property type="molecule type" value="Genomic_DNA"/>
</dbReference>
<dbReference type="PANTHER" id="PTHR43395">
    <property type="entry name" value="SENSOR HISTIDINE KINASE CHEA"/>
    <property type="match status" value="1"/>
</dbReference>
<keyword evidence="18" id="KW-1185">Reference proteome</keyword>
<evidence type="ECO:0000259" key="16">
    <source>
        <dbReference type="PROSITE" id="PS50894"/>
    </source>
</evidence>
<feature type="region of interest" description="Disordered" evidence="12">
    <location>
        <begin position="636"/>
        <end position="661"/>
    </location>
</feature>
<feature type="coiled-coil region" evidence="11">
    <location>
        <begin position="1528"/>
        <end position="1562"/>
    </location>
</feature>
<dbReference type="InterPro" id="IPR036061">
    <property type="entry name" value="CheW-like_dom_sf"/>
</dbReference>
<feature type="modified residue" description="Phosphohistidine" evidence="9">
    <location>
        <position position="1136"/>
    </location>
</feature>
<dbReference type="SUPFAM" id="SSF50341">
    <property type="entry name" value="CheW-like"/>
    <property type="match status" value="1"/>
</dbReference>
<dbReference type="InterPro" id="IPR004358">
    <property type="entry name" value="Sig_transdc_His_kin-like_C"/>
</dbReference>
<evidence type="ECO:0000256" key="10">
    <source>
        <dbReference type="PROSITE-ProRule" id="PRU00169"/>
    </source>
</evidence>
<feature type="region of interest" description="Disordered" evidence="12">
    <location>
        <begin position="1242"/>
        <end position="1269"/>
    </location>
</feature>
<feature type="domain" description="HPt" evidence="16">
    <location>
        <begin position="1090"/>
        <end position="1193"/>
    </location>
</feature>
<dbReference type="Pfam" id="PF26379">
    <property type="entry name" value="FimL_2nd"/>
    <property type="match status" value="1"/>
</dbReference>